<protein>
    <recommendedName>
        <fullName evidence="1">RNase H type-1 domain-containing protein</fullName>
    </recommendedName>
</protein>
<dbReference type="Pfam" id="PF13456">
    <property type="entry name" value="RVT_3"/>
    <property type="match status" value="1"/>
</dbReference>
<name>A0AAV1B3Z9_VICFA</name>
<accession>A0AAV1B3Z9</accession>
<reference evidence="2 3" key="1">
    <citation type="submission" date="2023-01" db="EMBL/GenBank/DDBJ databases">
        <authorList>
            <person name="Kreplak J."/>
        </authorList>
    </citation>
    <scope>NUCLEOTIDE SEQUENCE [LARGE SCALE GENOMIC DNA]</scope>
</reference>
<organism evidence="2 3">
    <name type="scientific">Vicia faba</name>
    <name type="common">Broad bean</name>
    <name type="synonym">Faba vulgaris</name>
    <dbReference type="NCBI Taxonomy" id="3906"/>
    <lineage>
        <taxon>Eukaryota</taxon>
        <taxon>Viridiplantae</taxon>
        <taxon>Streptophyta</taxon>
        <taxon>Embryophyta</taxon>
        <taxon>Tracheophyta</taxon>
        <taxon>Spermatophyta</taxon>
        <taxon>Magnoliopsida</taxon>
        <taxon>eudicotyledons</taxon>
        <taxon>Gunneridae</taxon>
        <taxon>Pentapetalae</taxon>
        <taxon>rosids</taxon>
        <taxon>fabids</taxon>
        <taxon>Fabales</taxon>
        <taxon>Fabaceae</taxon>
        <taxon>Papilionoideae</taxon>
        <taxon>50 kb inversion clade</taxon>
        <taxon>NPAAA clade</taxon>
        <taxon>Hologalegina</taxon>
        <taxon>IRL clade</taxon>
        <taxon>Fabeae</taxon>
        <taxon>Vicia</taxon>
    </lineage>
</organism>
<dbReference type="PANTHER" id="PTHR48475">
    <property type="entry name" value="RIBONUCLEASE H"/>
    <property type="match status" value="1"/>
</dbReference>
<dbReference type="EMBL" id="OX451741">
    <property type="protein sequence ID" value="CAI8616062.1"/>
    <property type="molecule type" value="Genomic_DNA"/>
</dbReference>
<dbReference type="InterPro" id="IPR036397">
    <property type="entry name" value="RNaseH_sf"/>
</dbReference>
<dbReference type="AlphaFoldDB" id="A0AAV1B3Z9"/>
<gene>
    <name evidence="2" type="ORF">VFH_VI011320</name>
</gene>
<feature type="domain" description="RNase H type-1" evidence="1">
    <location>
        <begin position="31"/>
        <end position="64"/>
    </location>
</feature>
<proteinExistence type="predicted"/>
<sequence>MNDLRKDPDGLWFLTELPTHLAMHASWIIPYKEHVLTLLPHFEEVTFEHFPREENQLADALATMSSMFKVRRDNEAPQITIERLDELAYCYEIDTEGVIDKTWFHEVKRHLEAQQYPKEASVNDKKFLRRFSIKFFLSNEILYK</sequence>
<evidence type="ECO:0000313" key="2">
    <source>
        <dbReference type="EMBL" id="CAI8616062.1"/>
    </source>
</evidence>
<dbReference type="Proteomes" id="UP001157006">
    <property type="component" value="Chromosome 6"/>
</dbReference>
<dbReference type="GO" id="GO:0003676">
    <property type="term" value="F:nucleic acid binding"/>
    <property type="evidence" value="ECO:0007669"/>
    <property type="project" value="InterPro"/>
</dbReference>
<dbReference type="InterPro" id="IPR002156">
    <property type="entry name" value="RNaseH_domain"/>
</dbReference>
<keyword evidence="3" id="KW-1185">Reference proteome</keyword>
<dbReference type="PANTHER" id="PTHR48475:SF1">
    <property type="entry name" value="RNASE H TYPE-1 DOMAIN-CONTAINING PROTEIN"/>
    <property type="match status" value="1"/>
</dbReference>
<dbReference type="GO" id="GO:0004523">
    <property type="term" value="F:RNA-DNA hybrid ribonuclease activity"/>
    <property type="evidence" value="ECO:0007669"/>
    <property type="project" value="InterPro"/>
</dbReference>
<evidence type="ECO:0000259" key="1">
    <source>
        <dbReference type="Pfam" id="PF13456"/>
    </source>
</evidence>
<dbReference type="Gene3D" id="3.30.420.10">
    <property type="entry name" value="Ribonuclease H-like superfamily/Ribonuclease H"/>
    <property type="match status" value="1"/>
</dbReference>
<evidence type="ECO:0000313" key="3">
    <source>
        <dbReference type="Proteomes" id="UP001157006"/>
    </source>
</evidence>